<reference evidence="2" key="2">
    <citation type="submission" date="2023-05" db="EMBL/GenBank/DDBJ databases">
        <authorList>
            <consortium name="Lawrence Berkeley National Laboratory"/>
            <person name="Steindorff A."/>
            <person name="Hensen N."/>
            <person name="Bonometti L."/>
            <person name="Westerberg I."/>
            <person name="Brannstrom I.O."/>
            <person name="Guillou S."/>
            <person name="Cros-Aarteil S."/>
            <person name="Calhoun S."/>
            <person name="Haridas S."/>
            <person name="Kuo A."/>
            <person name="Mondo S."/>
            <person name="Pangilinan J."/>
            <person name="Riley R."/>
            <person name="Labutti K."/>
            <person name="Andreopoulos B."/>
            <person name="Lipzen A."/>
            <person name="Chen C."/>
            <person name="Yanf M."/>
            <person name="Daum C."/>
            <person name="Ng V."/>
            <person name="Clum A."/>
            <person name="Ohm R."/>
            <person name="Martin F."/>
            <person name="Silar P."/>
            <person name="Natvig D."/>
            <person name="Lalanne C."/>
            <person name="Gautier V."/>
            <person name="Ament-Velasquez S.L."/>
            <person name="Kruys A."/>
            <person name="Hutchinson M.I."/>
            <person name="Powell A.J."/>
            <person name="Barry K."/>
            <person name="Miller A.N."/>
            <person name="Grigoriev I.V."/>
            <person name="Debuchy R."/>
            <person name="Gladieux P."/>
            <person name="Thoren M.H."/>
            <person name="Johannesson H."/>
        </authorList>
    </citation>
    <scope>NUCLEOTIDE SEQUENCE</scope>
    <source>
        <strain evidence="2">CBS 731.68</strain>
    </source>
</reference>
<dbReference type="EMBL" id="MU853226">
    <property type="protein sequence ID" value="KAK4125257.1"/>
    <property type="molecule type" value="Genomic_DNA"/>
</dbReference>
<dbReference type="Proteomes" id="UP001302602">
    <property type="component" value="Unassembled WGS sequence"/>
</dbReference>
<dbReference type="AlphaFoldDB" id="A0AAN6Z4Z4"/>
<evidence type="ECO:0000256" key="1">
    <source>
        <dbReference type="SAM" id="MobiDB-lite"/>
    </source>
</evidence>
<evidence type="ECO:0000313" key="3">
    <source>
        <dbReference type="Proteomes" id="UP001302602"/>
    </source>
</evidence>
<evidence type="ECO:0000313" key="2">
    <source>
        <dbReference type="EMBL" id="KAK4125257.1"/>
    </source>
</evidence>
<proteinExistence type="predicted"/>
<comment type="caution">
    <text evidence="2">The sequence shown here is derived from an EMBL/GenBank/DDBJ whole genome shotgun (WGS) entry which is preliminary data.</text>
</comment>
<dbReference type="RefSeq" id="XP_062649028.1">
    <property type="nucleotide sequence ID" value="XM_062786978.1"/>
</dbReference>
<name>A0AAN6Z4Z4_9PEZI</name>
<dbReference type="GeneID" id="87823748"/>
<sequence length="211" mass="23054">MQEADRICHLGHGHRDAVRPGRPQGGTTTLILLPRPSGSHSRAAQPLYQLGHTFKHLRELPRPRLGRPPHDCLPQNRRSSTLHSVHRLPPPLALLPETPPPSALGLSLSAPQTARPFPSRVVPHQLGRPAATSIFTARPVRPRAAWLTVRATTATPLNPFSNRGTSESAALRWAGNGGSICTISWIDCCPGGSVSQSPTSRTGWRIPRRWW</sequence>
<keyword evidence="3" id="KW-1185">Reference proteome</keyword>
<feature type="region of interest" description="Disordered" evidence="1">
    <location>
        <begin position="89"/>
        <end position="111"/>
    </location>
</feature>
<feature type="region of interest" description="Disordered" evidence="1">
    <location>
        <begin position="64"/>
        <end position="83"/>
    </location>
</feature>
<reference evidence="2" key="1">
    <citation type="journal article" date="2023" name="Mol. Phylogenet. Evol.">
        <title>Genome-scale phylogeny and comparative genomics of the fungal order Sordariales.</title>
        <authorList>
            <person name="Hensen N."/>
            <person name="Bonometti L."/>
            <person name="Westerberg I."/>
            <person name="Brannstrom I.O."/>
            <person name="Guillou S."/>
            <person name="Cros-Aarteil S."/>
            <person name="Calhoun S."/>
            <person name="Haridas S."/>
            <person name="Kuo A."/>
            <person name="Mondo S."/>
            <person name="Pangilinan J."/>
            <person name="Riley R."/>
            <person name="LaButti K."/>
            <person name="Andreopoulos B."/>
            <person name="Lipzen A."/>
            <person name="Chen C."/>
            <person name="Yan M."/>
            <person name="Daum C."/>
            <person name="Ng V."/>
            <person name="Clum A."/>
            <person name="Steindorff A."/>
            <person name="Ohm R.A."/>
            <person name="Martin F."/>
            <person name="Silar P."/>
            <person name="Natvig D.O."/>
            <person name="Lalanne C."/>
            <person name="Gautier V."/>
            <person name="Ament-Velasquez S.L."/>
            <person name="Kruys A."/>
            <person name="Hutchinson M.I."/>
            <person name="Powell A.J."/>
            <person name="Barry K."/>
            <person name="Miller A.N."/>
            <person name="Grigoriev I.V."/>
            <person name="Debuchy R."/>
            <person name="Gladieux P."/>
            <person name="Hiltunen Thoren M."/>
            <person name="Johannesson H."/>
        </authorList>
    </citation>
    <scope>NUCLEOTIDE SEQUENCE</scope>
    <source>
        <strain evidence="2">CBS 731.68</strain>
    </source>
</reference>
<organism evidence="2 3">
    <name type="scientific">Parathielavia appendiculata</name>
    <dbReference type="NCBI Taxonomy" id="2587402"/>
    <lineage>
        <taxon>Eukaryota</taxon>
        <taxon>Fungi</taxon>
        <taxon>Dikarya</taxon>
        <taxon>Ascomycota</taxon>
        <taxon>Pezizomycotina</taxon>
        <taxon>Sordariomycetes</taxon>
        <taxon>Sordariomycetidae</taxon>
        <taxon>Sordariales</taxon>
        <taxon>Chaetomiaceae</taxon>
        <taxon>Parathielavia</taxon>
    </lineage>
</organism>
<gene>
    <name evidence="2" type="ORF">N657DRAFT_361262</name>
</gene>
<feature type="compositionally biased region" description="Pro residues" evidence="1">
    <location>
        <begin position="89"/>
        <end position="102"/>
    </location>
</feature>
<protein>
    <submittedName>
        <fullName evidence="2">Uncharacterized protein</fullName>
    </submittedName>
</protein>
<accession>A0AAN6Z4Z4</accession>